<keyword evidence="8" id="KW-1185">Reference proteome</keyword>
<keyword evidence="3" id="KW-0235">DNA replication</keyword>
<feature type="domain" description="ATP-dependent DNA ligase family profile" evidence="6">
    <location>
        <begin position="19"/>
        <end position="121"/>
    </location>
</feature>
<dbReference type="PROSITE" id="PS50160">
    <property type="entry name" value="DNA_LIGASE_A3"/>
    <property type="match status" value="1"/>
</dbReference>
<dbReference type="EMBL" id="JANQDX010000008">
    <property type="protein sequence ID" value="KAL0920478.1"/>
    <property type="molecule type" value="Genomic_DNA"/>
</dbReference>
<dbReference type="InterPro" id="IPR050191">
    <property type="entry name" value="ATP-dep_DNA_ligase"/>
</dbReference>
<dbReference type="SUPFAM" id="SSF50249">
    <property type="entry name" value="Nucleic acid-binding proteins"/>
    <property type="match status" value="1"/>
</dbReference>
<evidence type="ECO:0000256" key="1">
    <source>
        <dbReference type="ARBA" id="ARBA00007572"/>
    </source>
</evidence>
<dbReference type="Gene3D" id="3.30.470.30">
    <property type="entry name" value="DNA ligase/mRNA capping enzyme"/>
    <property type="match status" value="1"/>
</dbReference>
<evidence type="ECO:0000256" key="5">
    <source>
        <dbReference type="ARBA" id="ARBA00022840"/>
    </source>
</evidence>
<dbReference type="FunFam" id="2.40.50.140:FF:000062">
    <property type="entry name" value="DNA ligase"/>
    <property type="match status" value="1"/>
</dbReference>
<comment type="caution">
    <text evidence="7">The sequence shown here is derived from an EMBL/GenBank/DDBJ whole genome shotgun (WGS) entry which is preliminary data.</text>
</comment>
<dbReference type="CDD" id="cd07969">
    <property type="entry name" value="OBF_DNA_ligase_I"/>
    <property type="match status" value="1"/>
</dbReference>
<dbReference type="Pfam" id="PF01068">
    <property type="entry name" value="DNA_ligase_A_M"/>
    <property type="match status" value="1"/>
</dbReference>
<dbReference type="GO" id="GO:0016874">
    <property type="term" value="F:ligase activity"/>
    <property type="evidence" value="ECO:0007669"/>
    <property type="project" value="UniProtKB-KW"/>
</dbReference>
<evidence type="ECO:0000313" key="8">
    <source>
        <dbReference type="Proteomes" id="UP001552299"/>
    </source>
</evidence>
<dbReference type="Proteomes" id="UP001552299">
    <property type="component" value="Unassembled WGS sequence"/>
</dbReference>
<sequence>MVDSGVMILSTRARKGVILSDIKVAVCTFAFDILYINGRPLLHEQLKVRREELYNSFAEVPGEFRFATAITSNDLEEIQKFLENAVSSSVGDTLDLVPIAAFHGRGKRTGVYGSFLLACYDEQNDEYQSICNIGTGFSELQLEERSKSLGSKVIPKPKPYYRVADSMNPDVWFEPAEVWEVKAADLSISPVHRAASGIVDPNKGISLRFPRLQRVRDDKSPEQATTSEQVAEMYQAQKINHMNNNGEEDDE</sequence>
<organism evidence="7 8">
    <name type="scientific">Dendrobium thyrsiflorum</name>
    <name type="common">Pinecone-like raceme dendrobium</name>
    <name type="synonym">Orchid</name>
    <dbReference type="NCBI Taxonomy" id="117978"/>
    <lineage>
        <taxon>Eukaryota</taxon>
        <taxon>Viridiplantae</taxon>
        <taxon>Streptophyta</taxon>
        <taxon>Embryophyta</taxon>
        <taxon>Tracheophyta</taxon>
        <taxon>Spermatophyta</taxon>
        <taxon>Magnoliopsida</taxon>
        <taxon>Liliopsida</taxon>
        <taxon>Asparagales</taxon>
        <taxon>Orchidaceae</taxon>
        <taxon>Epidendroideae</taxon>
        <taxon>Malaxideae</taxon>
        <taxon>Dendrobiinae</taxon>
        <taxon>Dendrobium</taxon>
    </lineage>
</organism>
<name>A0ABD0V6A7_DENTH</name>
<dbReference type="SUPFAM" id="SSF56091">
    <property type="entry name" value="DNA ligase/mRNA capping enzyme, catalytic domain"/>
    <property type="match status" value="1"/>
</dbReference>
<dbReference type="InterPro" id="IPR012309">
    <property type="entry name" value="DNA_ligase_ATP-dep_C"/>
</dbReference>
<evidence type="ECO:0000259" key="6">
    <source>
        <dbReference type="PROSITE" id="PS50160"/>
    </source>
</evidence>
<dbReference type="InterPro" id="IPR012310">
    <property type="entry name" value="DNA_ligase_ATP-dep_cent"/>
</dbReference>
<gene>
    <name evidence="7" type="ORF">M5K25_009617</name>
</gene>
<comment type="similarity">
    <text evidence="1">Belongs to the ATP-dependent DNA ligase family.</text>
</comment>
<evidence type="ECO:0000256" key="3">
    <source>
        <dbReference type="ARBA" id="ARBA00022705"/>
    </source>
</evidence>
<dbReference type="PANTHER" id="PTHR45674">
    <property type="entry name" value="DNA LIGASE 1/3 FAMILY MEMBER"/>
    <property type="match status" value="1"/>
</dbReference>
<accession>A0ABD0V6A7</accession>
<dbReference type="AlphaFoldDB" id="A0ABD0V6A7"/>
<keyword evidence="5" id="KW-0067">ATP-binding</keyword>
<evidence type="ECO:0000256" key="4">
    <source>
        <dbReference type="ARBA" id="ARBA00022741"/>
    </source>
</evidence>
<dbReference type="GO" id="GO:0005524">
    <property type="term" value="F:ATP binding"/>
    <property type="evidence" value="ECO:0007669"/>
    <property type="project" value="UniProtKB-KW"/>
</dbReference>
<proteinExistence type="inferred from homology"/>
<evidence type="ECO:0000313" key="7">
    <source>
        <dbReference type="EMBL" id="KAL0920478.1"/>
    </source>
</evidence>
<dbReference type="Gene3D" id="2.40.50.140">
    <property type="entry name" value="Nucleic acid-binding proteins"/>
    <property type="match status" value="1"/>
</dbReference>
<dbReference type="PANTHER" id="PTHR45674:SF4">
    <property type="entry name" value="DNA LIGASE 1"/>
    <property type="match status" value="1"/>
</dbReference>
<dbReference type="GO" id="GO:0006260">
    <property type="term" value="P:DNA replication"/>
    <property type="evidence" value="ECO:0007669"/>
    <property type="project" value="UniProtKB-KW"/>
</dbReference>
<reference evidence="7 8" key="1">
    <citation type="journal article" date="2024" name="Plant Biotechnol. J.">
        <title>Dendrobium thyrsiflorum genome and its molecular insights into genes involved in important horticultural traits.</title>
        <authorList>
            <person name="Chen B."/>
            <person name="Wang J.Y."/>
            <person name="Zheng P.J."/>
            <person name="Li K.L."/>
            <person name="Liang Y.M."/>
            <person name="Chen X.F."/>
            <person name="Zhang C."/>
            <person name="Zhao X."/>
            <person name="He X."/>
            <person name="Zhang G.Q."/>
            <person name="Liu Z.J."/>
            <person name="Xu Q."/>
        </authorList>
    </citation>
    <scope>NUCLEOTIDE SEQUENCE [LARGE SCALE GENOMIC DNA]</scope>
    <source>
        <strain evidence="7">GZMU011</strain>
    </source>
</reference>
<protein>
    <recommendedName>
        <fullName evidence="6">ATP-dependent DNA ligase family profile domain-containing protein</fullName>
    </recommendedName>
</protein>
<dbReference type="InterPro" id="IPR012340">
    <property type="entry name" value="NA-bd_OB-fold"/>
</dbReference>
<keyword evidence="4" id="KW-0547">Nucleotide-binding</keyword>
<keyword evidence="2" id="KW-0436">Ligase</keyword>
<dbReference type="Pfam" id="PF04679">
    <property type="entry name" value="DNA_ligase_A_C"/>
    <property type="match status" value="1"/>
</dbReference>
<evidence type="ECO:0000256" key="2">
    <source>
        <dbReference type="ARBA" id="ARBA00022598"/>
    </source>
</evidence>